<dbReference type="EMBL" id="LXXM01000124">
    <property type="protein sequence ID" value="PZS93372.1"/>
    <property type="molecule type" value="Genomic_DNA"/>
</dbReference>
<dbReference type="AlphaFoldDB" id="A0A2W6KDP7"/>
<name>A0A2W6KDP7_STEMA</name>
<accession>A0A2W6KDP7</accession>
<evidence type="ECO:0000256" key="1">
    <source>
        <dbReference type="SAM" id="MobiDB-lite"/>
    </source>
</evidence>
<evidence type="ECO:0000313" key="2">
    <source>
        <dbReference type="EMBL" id="PZS93372.1"/>
    </source>
</evidence>
<protein>
    <submittedName>
        <fullName evidence="2">Uncharacterized protein</fullName>
    </submittedName>
</protein>
<sequence>MAKRKTSIALTSREVERFREAADIRGLSLSEFMSQSAANALDTADATVALKDFASNLRADLSRLMDRLLESDALQAQERSQFLEEQRNVLGNFLVDLKASQRDAVQQAFNFGVKKANERAITPTTPDPQLHYPPTPRGSR</sequence>
<organism evidence="2 3">
    <name type="scientific">Stenotrophomonas maltophilia</name>
    <name type="common">Pseudomonas maltophilia</name>
    <name type="synonym">Xanthomonas maltophilia</name>
    <dbReference type="NCBI Taxonomy" id="40324"/>
    <lineage>
        <taxon>Bacteria</taxon>
        <taxon>Pseudomonadati</taxon>
        <taxon>Pseudomonadota</taxon>
        <taxon>Gammaproteobacteria</taxon>
        <taxon>Lysobacterales</taxon>
        <taxon>Lysobacteraceae</taxon>
        <taxon>Stenotrophomonas</taxon>
        <taxon>Stenotrophomonas maltophilia group</taxon>
    </lineage>
</organism>
<gene>
    <name evidence="2" type="ORF">A7X83_06145</name>
</gene>
<proteinExistence type="predicted"/>
<dbReference type="Proteomes" id="UP000249614">
    <property type="component" value="Unassembled WGS sequence"/>
</dbReference>
<reference evidence="2 3" key="1">
    <citation type="submission" date="2016-05" db="EMBL/GenBank/DDBJ databases">
        <authorList>
            <person name="Lavstsen T."/>
            <person name="Jespersen J.S."/>
        </authorList>
    </citation>
    <scope>NUCLEOTIDE SEQUENCE [LARGE SCALE GENOMIC DNA]</scope>
    <source>
        <strain evidence="2 3">SM-5815</strain>
    </source>
</reference>
<feature type="region of interest" description="Disordered" evidence="1">
    <location>
        <begin position="116"/>
        <end position="140"/>
    </location>
</feature>
<evidence type="ECO:0000313" key="3">
    <source>
        <dbReference type="Proteomes" id="UP000249614"/>
    </source>
</evidence>
<dbReference type="RefSeq" id="WP_111112120.1">
    <property type="nucleotide sequence ID" value="NZ_LXXM01000124.1"/>
</dbReference>
<feature type="compositionally biased region" description="Pro residues" evidence="1">
    <location>
        <begin position="131"/>
        <end position="140"/>
    </location>
</feature>
<comment type="caution">
    <text evidence="2">The sequence shown here is derived from an EMBL/GenBank/DDBJ whole genome shotgun (WGS) entry which is preliminary data.</text>
</comment>